<reference evidence="4 5" key="1">
    <citation type="submission" date="2016-10" db="EMBL/GenBank/DDBJ databases">
        <title>Silvanigrella aquatica sp. nov., isolated from a freshwater lake located in the Black Forest, Germany, description of Silvanigrellaceae fam. nov., Silvanigrellales ord. nov., reclassification of the order Bdellovibrionales in the class Oligoflexia, reclassification of the families Bacteriovoracaceae and Halobacteriovoraceae in the new order Bacteriovoracales ord. nov., and reclassification of the family Pseudobacteriovoracaceae in the order Oligoflexiales.</title>
        <authorList>
            <person name="Hahn M.W."/>
            <person name="Schmidt J."/>
            <person name="Koll U."/>
            <person name="Rohde M."/>
            <person name="Verbag S."/>
            <person name="Pitt A."/>
            <person name="Nakai R."/>
            <person name="Naganuma T."/>
            <person name="Lang E."/>
        </authorList>
    </citation>
    <scope>NUCLEOTIDE SEQUENCE [LARGE SCALE GENOMIC DNA]</scope>
    <source>
        <strain evidence="4 5">MWH-Nonnen-W8red</strain>
    </source>
</reference>
<evidence type="ECO:0000256" key="1">
    <source>
        <dbReference type="ARBA" id="ARBA00022741"/>
    </source>
</evidence>
<dbReference type="NCBIfam" id="NF003819">
    <property type="entry name" value="PRK05412.1"/>
    <property type="match status" value="1"/>
</dbReference>
<dbReference type="Proteomes" id="UP000184731">
    <property type="component" value="Chromosome"/>
</dbReference>
<dbReference type="InterPro" id="IPR007551">
    <property type="entry name" value="YajQ/Smlt4090-like"/>
</dbReference>
<dbReference type="Gene3D" id="3.30.70.990">
    <property type="entry name" value="YajQ-like, domain 2"/>
    <property type="match status" value="1"/>
</dbReference>
<keyword evidence="5" id="KW-1185">Reference proteome</keyword>
<sequence>MPSFDIVSEVSIQEIDNAVNQAQKELASRYDFKGKKYDLVLDKQKCEMKLTADSETHVIAMADIINSKLLKRGIDLVSLDVDKIKPVGGMMMSQSIKVKQGLETDVAKKITKTIKDSKLKVDTQIQDKQIRVTGKKIDDLQEVISLLKEKQQELKIPMQFVNMKN</sequence>
<dbReference type="AlphaFoldDB" id="A0A1L4CZJ4"/>
<dbReference type="PANTHER" id="PTHR30476">
    <property type="entry name" value="UPF0234 PROTEIN YAJQ"/>
    <property type="match status" value="1"/>
</dbReference>
<protein>
    <recommendedName>
        <fullName evidence="3">Nucleotide-binding protein AXG55_05405</fullName>
    </recommendedName>
</protein>
<dbReference type="STRING" id="1915309.AXG55_05405"/>
<dbReference type="KEGG" id="saqi:AXG55_05405"/>
<organism evidence="4 5">
    <name type="scientific">Silvanigrella aquatica</name>
    <dbReference type="NCBI Taxonomy" id="1915309"/>
    <lineage>
        <taxon>Bacteria</taxon>
        <taxon>Pseudomonadati</taxon>
        <taxon>Bdellovibrionota</taxon>
        <taxon>Oligoflexia</taxon>
        <taxon>Silvanigrellales</taxon>
        <taxon>Silvanigrellaceae</taxon>
        <taxon>Silvanigrella</taxon>
    </lineage>
</organism>
<evidence type="ECO:0000256" key="3">
    <source>
        <dbReference type="HAMAP-Rule" id="MF_00632"/>
    </source>
</evidence>
<comment type="function">
    <text evidence="3">Nucleotide-binding protein.</text>
</comment>
<dbReference type="EMBL" id="CP017834">
    <property type="protein sequence ID" value="APJ03372.1"/>
    <property type="molecule type" value="Genomic_DNA"/>
</dbReference>
<keyword evidence="1 3" id="KW-0547">Nucleotide-binding</keyword>
<dbReference type="Gene3D" id="3.30.70.860">
    <property type="match status" value="1"/>
</dbReference>
<dbReference type="HAMAP" id="MF_00632">
    <property type="entry name" value="UPF0234"/>
    <property type="match status" value="1"/>
</dbReference>
<evidence type="ECO:0000256" key="2">
    <source>
        <dbReference type="ARBA" id="ARBA00093450"/>
    </source>
</evidence>
<accession>A0A1L4CZJ4</accession>
<dbReference type="InterPro" id="IPR036183">
    <property type="entry name" value="YajQ-like_sf"/>
</dbReference>
<proteinExistence type="inferred from homology"/>
<dbReference type="OrthoDB" id="5293510at2"/>
<dbReference type="InterPro" id="IPR035570">
    <property type="entry name" value="UPF0234_N"/>
</dbReference>
<dbReference type="GO" id="GO:0005829">
    <property type="term" value="C:cytosol"/>
    <property type="evidence" value="ECO:0007669"/>
    <property type="project" value="TreeGrafter"/>
</dbReference>
<dbReference type="SUPFAM" id="SSF89963">
    <property type="entry name" value="YajQ-like"/>
    <property type="match status" value="2"/>
</dbReference>
<dbReference type="CDD" id="cd11740">
    <property type="entry name" value="YajQ_like"/>
    <property type="match status" value="1"/>
</dbReference>
<dbReference type="RefSeq" id="WP_148697103.1">
    <property type="nucleotide sequence ID" value="NZ_CP017834.1"/>
</dbReference>
<dbReference type="InterPro" id="IPR035571">
    <property type="entry name" value="UPF0234-like_C"/>
</dbReference>
<dbReference type="GO" id="GO:0000166">
    <property type="term" value="F:nucleotide binding"/>
    <property type="evidence" value="ECO:0007669"/>
    <property type="project" value="UniProtKB-UniRule"/>
</dbReference>
<evidence type="ECO:0000313" key="5">
    <source>
        <dbReference type="Proteomes" id="UP000184731"/>
    </source>
</evidence>
<evidence type="ECO:0000313" key="4">
    <source>
        <dbReference type="EMBL" id="APJ03372.1"/>
    </source>
</evidence>
<comment type="similarity">
    <text evidence="2 3">Belongs to the YajQ family.</text>
</comment>
<dbReference type="PANTHER" id="PTHR30476:SF0">
    <property type="entry name" value="UPF0234 PROTEIN YAJQ"/>
    <property type="match status" value="1"/>
</dbReference>
<gene>
    <name evidence="4" type="ORF">AXG55_05405</name>
</gene>
<name>A0A1L4CZJ4_9BACT</name>
<dbReference type="Pfam" id="PF04461">
    <property type="entry name" value="YajQ"/>
    <property type="match status" value="1"/>
</dbReference>